<evidence type="ECO:0000256" key="4">
    <source>
        <dbReference type="ARBA" id="ARBA00023002"/>
    </source>
</evidence>
<evidence type="ECO:0000313" key="6">
    <source>
        <dbReference type="Proteomes" id="UP000053512"/>
    </source>
</evidence>
<dbReference type="SUPFAM" id="SSF51905">
    <property type="entry name" value="FAD/NAD(P)-binding domain"/>
    <property type="match status" value="1"/>
</dbReference>
<gene>
    <name evidence="5" type="ORF">AVL61_13590</name>
</gene>
<evidence type="ECO:0008006" key="7">
    <source>
        <dbReference type="Google" id="ProtNLM"/>
    </source>
</evidence>
<proteinExistence type="inferred from homology"/>
<dbReference type="Gene3D" id="3.50.50.60">
    <property type="entry name" value="FAD/NAD(P)-binding domain"/>
    <property type="match status" value="2"/>
</dbReference>
<sequence length="667" mass="74899">MTALSTPPATQPTHGDLYWTDEYPQITEDDETLRRMVAGAEAPVLLAALATALRDTSILPPELSPPLPPMGTALQPHGGLTSEQVEQAQELAFEGLRRLRDEDVRTLEPLTPEQTDALLNWFTGGRTEHDAGWMGQMKHEFGLAPDRNGSPDWQYEDYRADPGAEPFETLIVGAGISGIAAAYRLQEAGLPYTWIEASHRVGGTWWKNHYPGVRLDTPTYGYSFSFAQRVDWPHQFAQGHEVLDYLETVAERAGFAEQIELDTSLVRAVWDEDSATWVATTRTRDGEEQVRRYNAVITGVGQLDHPHIPEWPGQDSFRGAQMHSQEWDHGVDLTGKRVAVIGTGASAYQIVPAIVGEVEQLYLFQRSAPWMLPAPTYHDPMSETADWLHTMVPGYGQLFRLWVTAGGIDGRLHIATAEEGWEGAPLSVSRANEEFRRAIIQRMEEQYEGRPDLLEKAIPQYPPSAKRMLRDNGVWAAALRSPQTEVISEGLESFTPTGLVTADGRELDVDVVIYATGFRPSDYLDPIEIVGRDGVEIHDYWGGDAKGFAGITVPNFPNFFMLMGPNTGGVVAGGLHFMIERAAEYTVEAVRQLLERDARALVLTQEALDRHIAWVDAENSRMTWGQPYVRTWYKNRFNRVSQVWPFRTTEYWRITQAVEADDYEFLR</sequence>
<dbReference type="RefSeq" id="WP_058875134.1">
    <property type="nucleotide sequence ID" value="NZ_LQBK01000039.1"/>
</dbReference>
<dbReference type="InterPro" id="IPR036188">
    <property type="entry name" value="FAD/NAD-bd_sf"/>
</dbReference>
<dbReference type="InterPro" id="IPR051209">
    <property type="entry name" value="FAD-bind_Monooxygenase_sf"/>
</dbReference>
<organism evidence="5 6">
    <name type="scientific">Kocuria rosea subsp. polaris</name>
    <dbReference type="NCBI Taxonomy" id="136273"/>
    <lineage>
        <taxon>Bacteria</taxon>
        <taxon>Bacillati</taxon>
        <taxon>Actinomycetota</taxon>
        <taxon>Actinomycetes</taxon>
        <taxon>Micrococcales</taxon>
        <taxon>Micrococcaceae</taxon>
        <taxon>Kocuria</taxon>
    </lineage>
</organism>
<dbReference type="GO" id="GO:0050660">
    <property type="term" value="F:flavin adenine dinucleotide binding"/>
    <property type="evidence" value="ECO:0007669"/>
    <property type="project" value="InterPro"/>
</dbReference>
<comment type="caution">
    <text evidence="5">The sequence shown here is derived from an EMBL/GenBank/DDBJ whole genome shotgun (WGS) entry which is preliminary data.</text>
</comment>
<dbReference type="EMBL" id="LQBK01000039">
    <property type="protein sequence ID" value="KUG52589.1"/>
    <property type="molecule type" value="Genomic_DNA"/>
</dbReference>
<keyword evidence="4" id="KW-0560">Oxidoreductase</keyword>
<reference evidence="6" key="1">
    <citation type="submission" date="2015-12" db="EMBL/GenBank/DDBJ databases">
        <authorList>
            <person name="Nair G.R."/>
            <person name="Kaur G."/>
            <person name="Mayilraj S."/>
        </authorList>
    </citation>
    <scope>NUCLEOTIDE SEQUENCE [LARGE SCALE GENOMIC DNA]</scope>
    <source>
        <strain evidence="6">CD08_4</strain>
    </source>
</reference>
<dbReference type="OrthoDB" id="5168853at2"/>
<protein>
    <recommendedName>
        <fullName evidence="7">4-hydroxyacetophenone monooxygenase</fullName>
    </recommendedName>
</protein>
<evidence type="ECO:0000313" key="5">
    <source>
        <dbReference type="EMBL" id="KUG52589.1"/>
    </source>
</evidence>
<keyword evidence="3" id="KW-0274">FAD</keyword>
<keyword evidence="2" id="KW-0285">Flavoprotein</keyword>
<dbReference type="InterPro" id="IPR020946">
    <property type="entry name" value="Flavin_mOase-like"/>
</dbReference>
<dbReference type="Proteomes" id="UP000053512">
    <property type="component" value="Unassembled WGS sequence"/>
</dbReference>
<name>A0A0W8I3W3_KOCRO</name>
<dbReference type="AlphaFoldDB" id="A0A0W8I3W3"/>
<dbReference type="PANTHER" id="PTHR42877:SF4">
    <property type="entry name" value="FAD_NAD(P)-BINDING DOMAIN-CONTAINING PROTEIN-RELATED"/>
    <property type="match status" value="1"/>
</dbReference>
<evidence type="ECO:0000256" key="3">
    <source>
        <dbReference type="ARBA" id="ARBA00022827"/>
    </source>
</evidence>
<accession>A0A0W8I3W3</accession>
<dbReference type="GO" id="GO:0004499">
    <property type="term" value="F:N,N-dimethylaniline monooxygenase activity"/>
    <property type="evidence" value="ECO:0007669"/>
    <property type="project" value="InterPro"/>
</dbReference>
<dbReference type="PANTHER" id="PTHR42877">
    <property type="entry name" value="L-ORNITHINE N(5)-MONOOXYGENASE-RELATED"/>
    <property type="match status" value="1"/>
</dbReference>
<comment type="similarity">
    <text evidence="1">Belongs to the FAD-binding monooxygenase family.</text>
</comment>
<dbReference type="Pfam" id="PF00743">
    <property type="entry name" value="FMO-like"/>
    <property type="match status" value="1"/>
</dbReference>
<dbReference type="GO" id="GO:0050661">
    <property type="term" value="F:NADP binding"/>
    <property type="evidence" value="ECO:0007669"/>
    <property type="project" value="InterPro"/>
</dbReference>
<evidence type="ECO:0000256" key="1">
    <source>
        <dbReference type="ARBA" id="ARBA00010139"/>
    </source>
</evidence>
<evidence type="ECO:0000256" key="2">
    <source>
        <dbReference type="ARBA" id="ARBA00022630"/>
    </source>
</evidence>